<feature type="domain" description="Methyltransferase" evidence="3">
    <location>
        <begin position="44"/>
        <end position="144"/>
    </location>
</feature>
<dbReference type="Gene3D" id="2.20.25.110">
    <property type="entry name" value="S-adenosyl-L-methionine-dependent methyltransferases"/>
    <property type="match status" value="1"/>
</dbReference>
<dbReference type="PANTHER" id="PTHR43861">
    <property type="entry name" value="TRANS-ACONITATE 2-METHYLTRANSFERASE-RELATED"/>
    <property type="match status" value="1"/>
</dbReference>
<evidence type="ECO:0000256" key="2">
    <source>
        <dbReference type="ARBA" id="ARBA00022679"/>
    </source>
</evidence>
<evidence type="ECO:0000313" key="4">
    <source>
        <dbReference type="EMBL" id="AVF27364.1"/>
    </source>
</evidence>
<reference evidence="5" key="1">
    <citation type="submission" date="2017-02" db="EMBL/GenBank/DDBJ databases">
        <title>Delineation of Paenibacillus larvae strains originating from foulbrood outbreaks.</title>
        <authorList>
            <person name="Beims H."/>
            <person name="Bunk B."/>
            <person name="Sproeer C."/>
            <person name="Mohr K.I."/>
            <person name="Pradella S."/>
            <person name="Guenther G."/>
            <person name="Rohde M."/>
            <person name="von der Ohe W."/>
            <person name="Steinert M."/>
        </authorList>
    </citation>
    <scope>NUCLEOTIDE SEQUENCE [LARGE SCALE GENOMIC DNA]</scope>
    <source>
        <strain evidence="5">Eric_III</strain>
    </source>
</reference>
<dbReference type="PANTHER" id="PTHR43861:SF1">
    <property type="entry name" value="TRANS-ACONITATE 2-METHYLTRANSFERASE"/>
    <property type="match status" value="1"/>
</dbReference>
<gene>
    <name evidence="4" type="ORF">ERICIII_03246</name>
</gene>
<dbReference type="Proteomes" id="UP000239833">
    <property type="component" value="Chromosome"/>
</dbReference>
<name>A0A2L1U379_9BACL</name>
<dbReference type="CDD" id="cd02440">
    <property type="entry name" value="AdoMet_MTases"/>
    <property type="match status" value="1"/>
</dbReference>
<dbReference type="EC" id="2.1.1.-" evidence="4"/>
<dbReference type="GO" id="GO:0032259">
    <property type="term" value="P:methylation"/>
    <property type="evidence" value="ECO:0007669"/>
    <property type="project" value="UniProtKB-KW"/>
</dbReference>
<keyword evidence="2 4" id="KW-0808">Transferase</keyword>
<evidence type="ECO:0000256" key="1">
    <source>
        <dbReference type="ARBA" id="ARBA00022603"/>
    </source>
</evidence>
<accession>A0A2L1U379</accession>
<dbReference type="SUPFAM" id="SSF53335">
    <property type="entry name" value="S-adenosyl-L-methionine-dependent methyltransferases"/>
    <property type="match status" value="1"/>
</dbReference>
<dbReference type="Pfam" id="PF13649">
    <property type="entry name" value="Methyltransf_25"/>
    <property type="match status" value="1"/>
</dbReference>
<dbReference type="InterPro" id="IPR041698">
    <property type="entry name" value="Methyltransf_25"/>
</dbReference>
<dbReference type="InterPro" id="IPR029063">
    <property type="entry name" value="SAM-dependent_MTases_sf"/>
</dbReference>
<organism evidence="4 5">
    <name type="scientific">Paenibacillus larvae subsp. larvae</name>
    <dbReference type="NCBI Taxonomy" id="147375"/>
    <lineage>
        <taxon>Bacteria</taxon>
        <taxon>Bacillati</taxon>
        <taxon>Bacillota</taxon>
        <taxon>Bacilli</taxon>
        <taxon>Bacillales</taxon>
        <taxon>Paenibacillaceae</taxon>
        <taxon>Paenibacillus</taxon>
    </lineage>
</organism>
<dbReference type="EMBL" id="CP019655">
    <property type="protein sequence ID" value="AVF27364.1"/>
    <property type="molecule type" value="Genomic_DNA"/>
</dbReference>
<keyword evidence="1 4" id="KW-0489">Methyltransferase</keyword>
<dbReference type="STRING" id="147375.BXP28_09110"/>
<dbReference type="GO" id="GO:0008168">
    <property type="term" value="F:methyltransferase activity"/>
    <property type="evidence" value="ECO:0007669"/>
    <property type="project" value="UniProtKB-KW"/>
</dbReference>
<dbReference type="AlphaFoldDB" id="A0A2L1U379"/>
<dbReference type="Gene3D" id="3.40.50.150">
    <property type="entry name" value="Vaccinia Virus protein VP39"/>
    <property type="match status" value="1"/>
</dbReference>
<proteinExistence type="predicted"/>
<sequence length="268" mass="30698">MRNSMAYGKMAAVYDRLMDDMPYAEWVSLAQEAWNHYGIHPCHIVDLGCGTGNITIPLASSGYRITGIDISEEMLAIAACKGEIAFGKSPRSLLTWSRQDMRKWTLPDQVDSVISFCDCFSYLLKEEELLETFRRCFEGLQSGGALLFDVHTIRQFEDYMEEQPFMLDDEDVSYIWSSEYDGAKGLITHNLSLFVRKEGARGEQQKEHGALPLYVKITETHRQRAYRTDWILQALRQTGFVNLLLGGDFEWGSYSEETRRLFVAAQKP</sequence>
<evidence type="ECO:0000259" key="3">
    <source>
        <dbReference type="Pfam" id="PF13649"/>
    </source>
</evidence>
<evidence type="ECO:0000313" key="5">
    <source>
        <dbReference type="Proteomes" id="UP000239833"/>
    </source>
</evidence>
<protein>
    <submittedName>
        <fullName evidence="4">Methyltransferase domain protein</fullName>
        <ecNumber evidence="4">2.1.1.-</ecNumber>
    </submittedName>
</protein>